<dbReference type="AlphaFoldDB" id="A0A812IC77"/>
<dbReference type="OrthoDB" id="425886at2759"/>
<accession>A0A812IC77</accession>
<feature type="compositionally biased region" description="Polar residues" evidence="1">
    <location>
        <begin position="365"/>
        <end position="385"/>
    </location>
</feature>
<feature type="region of interest" description="Disordered" evidence="1">
    <location>
        <begin position="415"/>
        <end position="445"/>
    </location>
</feature>
<sequence length="445" mass="49080">MHMKLLLHAPRRYPRGKSPHSPRLWQKNVQQTGEASRSFKARLHALTLFVLASPGHETRQVEWHLPEEAIQQIGKVQAGELDQLPWEASFFSPPFEAAGAHGMQLELRIHFEEADSLRNYCALYVWACDGLQLVFRLLFGTESLVLRHDFDGKSPCGLKRQGSLLRSLRLGIELYKSSFESSATGTSDVSSQMSRQLAERCESRGPVCGELAVQFSMNVHHRLEPMSPSLGPATAQPRRKADIVQSGSVHRVHWSFESGSLLSSSLAPGEAVRSTVQAAGIKDLQLIFYPLGSEGAECGYCSLFLSLPSICPMRCWLCAGTTRREVLPDPVEPEMLGCVNLAKLEKLMDPVDETVELILEIQKGTPSAPNSMSGQQSHGASGTASQERRAELPALSRTKLYHRGLCSLRGTTEVPFQPLLGRRSPPSSPKECHLPRDSGCNRQPG</sequence>
<dbReference type="EMBL" id="CAJNDS010000244">
    <property type="protein sequence ID" value="CAE7033315.1"/>
    <property type="molecule type" value="Genomic_DNA"/>
</dbReference>
<evidence type="ECO:0000313" key="2">
    <source>
        <dbReference type="EMBL" id="CAE7033315.1"/>
    </source>
</evidence>
<proteinExistence type="predicted"/>
<name>A0A812IC77_9DINO</name>
<protein>
    <submittedName>
        <fullName evidence="2">Uncharacterized protein</fullName>
    </submittedName>
</protein>
<comment type="caution">
    <text evidence="2">The sequence shown here is derived from an EMBL/GenBank/DDBJ whole genome shotgun (WGS) entry which is preliminary data.</text>
</comment>
<dbReference type="Proteomes" id="UP000604046">
    <property type="component" value="Unassembled WGS sequence"/>
</dbReference>
<keyword evidence="3" id="KW-1185">Reference proteome</keyword>
<evidence type="ECO:0000313" key="3">
    <source>
        <dbReference type="Proteomes" id="UP000604046"/>
    </source>
</evidence>
<evidence type="ECO:0000256" key="1">
    <source>
        <dbReference type="SAM" id="MobiDB-lite"/>
    </source>
</evidence>
<gene>
    <name evidence="2" type="ORF">SNAT2548_LOCUS3989</name>
</gene>
<feature type="region of interest" description="Disordered" evidence="1">
    <location>
        <begin position="365"/>
        <end position="393"/>
    </location>
</feature>
<organism evidence="2 3">
    <name type="scientific">Symbiodinium natans</name>
    <dbReference type="NCBI Taxonomy" id="878477"/>
    <lineage>
        <taxon>Eukaryota</taxon>
        <taxon>Sar</taxon>
        <taxon>Alveolata</taxon>
        <taxon>Dinophyceae</taxon>
        <taxon>Suessiales</taxon>
        <taxon>Symbiodiniaceae</taxon>
        <taxon>Symbiodinium</taxon>
    </lineage>
</organism>
<reference evidence="2" key="1">
    <citation type="submission" date="2021-02" db="EMBL/GenBank/DDBJ databases">
        <authorList>
            <person name="Dougan E. K."/>
            <person name="Rhodes N."/>
            <person name="Thang M."/>
            <person name="Chan C."/>
        </authorList>
    </citation>
    <scope>NUCLEOTIDE SEQUENCE</scope>
</reference>